<organism evidence="7 8">
    <name type="scientific">Ancylostoma caninum</name>
    <name type="common">Dog hookworm</name>
    <dbReference type="NCBI Taxonomy" id="29170"/>
    <lineage>
        <taxon>Eukaryota</taxon>
        <taxon>Metazoa</taxon>
        <taxon>Ecdysozoa</taxon>
        <taxon>Nematoda</taxon>
        <taxon>Chromadorea</taxon>
        <taxon>Rhabditida</taxon>
        <taxon>Rhabditina</taxon>
        <taxon>Rhabditomorpha</taxon>
        <taxon>Strongyloidea</taxon>
        <taxon>Ancylostomatidae</taxon>
        <taxon>Ancylostomatinae</taxon>
        <taxon>Ancylostoma</taxon>
    </lineage>
</organism>
<evidence type="ECO:0000256" key="2">
    <source>
        <dbReference type="ARBA" id="ARBA00022692"/>
    </source>
</evidence>
<dbReference type="OrthoDB" id="5850364at2759"/>
<evidence type="ECO:0000256" key="5">
    <source>
        <dbReference type="ARBA" id="ARBA00023180"/>
    </source>
</evidence>
<evidence type="ECO:0000256" key="1">
    <source>
        <dbReference type="ARBA" id="ARBA00004370"/>
    </source>
</evidence>
<dbReference type="Gene3D" id="3.40.50.2300">
    <property type="match status" value="2"/>
</dbReference>
<accession>A0A368FYC1</accession>
<proteinExistence type="predicted"/>
<evidence type="ECO:0000259" key="6">
    <source>
        <dbReference type="Pfam" id="PF01094"/>
    </source>
</evidence>
<keyword evidence="5" id="KW-0325">Glycoprotein</keyword>
<evidence type="ECO:0000256" key="4">
    <source>
        <dbReference type="ARBA" id="ARBA00023136"/>
    </source>
</evidence>
<keyword evidence="2" id="KW-0812">Transmembrane</keyword>
<dbReference type="GO" id="GO:0016020">
    <property type="term" value="C:membrane"/>
    <property type="evidence" value="ECO:0007669"/>
    <property type="project" value="UniProtKB-SubCell"/>
</dbReference>
<dbReference type="InterPro" id="IPR001828">
    <property type="entry name" value="ANF_lig-bd_rcpt"/>
</dbReference>
<evidence type="ECO:0000256" key="3">
    <source>
        <dbReference type="ARBA" id="ARBA00022989"/>
    </source>
</evidence>
<evidence type="ECO:0000313" key="7">
    <source>
        <dbReference type="EMBL" id="RCN37181.1"/>
    </source>
</evidence>
<name>A0A368FYC1_ANCCA</name>
<dbReference type="SUPFAM" id="SSF53822">
    <property type="entry name" value="Periplasmic binding protein-like I"/>
    <property type="match status" value="1"/>
</dbReference>
<dbReference type="AlphaFoldDB" id="A0A368FYC1"/>
<keyword evidence="8" id="KW-1185">Reference proteome</keyword>
<comment type="subcellular location">
    <subcellularLocation>
        <location evidence="1">Membrane</location>
    </subcellularLocation>
</comment>
<dbReference type="InterPro" id="IPR050726">
    <property type="entry name" value="mGluR"/>
</dbReference>
<dbReference type="Pfam" id="PF01094">
    <property type="entry name" value="ANF_receptor"/>
    <property type="match status" value="1"/>
</dbReference>
<protein>
    <recommendedName>
        <fullName evidence="6">Receptor ligand binding region domain-containing protein</fullName>
    </recommendedName>
</protein>
<evidence type="ECO:0000313" key="8">
    <source>
        <dbReference type="Proteomes" id="UP000252519"/>
    </source>
</evidence>
<keyword evidence="4" id="KW-0472">Membrane</keyword>
<gene>
    <name evidence="7" type="ORF">ANCCAN_16939</name>
</gene>
<reference evidence="7 8" key="1">
    <citation type="submission" date="2014-10" db="EMBL/GenBank/DDBJ databases">
        <title>Draft genome of the hookworm Ancylostoma caninum.</title>
        <authorList>
            <person name="Mitreva M."/>
        </authorList>
    </citation>
    <scope>NUCLEOTIDE SEQUENCE [LARGE SCALE GENOMIC DNA]</scope>
    <source>
        <strain evidence="7 8">Baltimore</strain>
    </source>
</reference>
<dbReference type="PANTHER" id="PTHR24060">
    <property type="entry name" value="METABOTROPIC GLUTAMATE RECEPTOR"/>
    <property type="match status" value="1"/>
</dbReference>
<dbReference type="InterPro" id="IPR028082">
    <property type="entry name" value="Peripla_BP_I"/>
</dbReference>
<keyword evidence="3" id="KW-1133">Transmembrane helix</keyword>
<comment type="caution">
    <text evidence="7">The sequence shown here is derived from an EMBL/GenBank/DDBJ whole genome shotgun (WGS) entry which is preliminary data.</text>
</comment>
<sequence>MSKLSFRPVKNETSGAAHVSVPSHRLLNDILVIPSSRRLYILAIIPIHESADNQGFECGRVDLNGFVRLAAFLDALNQVNSDRTLKEVGLSLGAVIIDSCSSDLRTVADLFELLSGTNIQKSDVVAMVRDDGSYLPNLDQLARHLHLPTVNTFFTSKDLPLTTGTLPSMSSVLEAMVGLLEHTNSTCVSLLYDELHDDSARLLSELGVTRGVCLEQIVDLKSGSKSAVGSALRR</sequence>
<dbReference type="Proteomes" id="UP000252519">
    <property type="component" value="Unassembled WGS sequence"/>
</dbReference>
<dbReference type="EMBL" id="JOJR01000490">
    <property type="protein sequence ID" value="RCN37181.1"/>
    <property type="molecule type" value="Genomic_DNA"/>
</dbReference>
<feature type="domain" description="Receptor ligand binding region" evidence="6">
    <location>
        <begin position="69"/>
        <end position="203"/>
    </location>
</feature>